<dbReference type="PANTHER" id="PTHR30540:SF94">
    <property type="entry name" value="POTASSIUM TRANSPORTER 5"/>
    <property type="match status" value="1"/>
</dbReference>
<keyword evidence="3" id="KW-0812">Transmembrane</keyword>
<feature type="transmembrane region" description="Helical" evidence="3">
    <location>
        <begin position="34"/>
        <end position="55"/>
    </location>
</feature>
<feature type="transmembrane region" description="Helical" evidence="3">
    <location>
        <begin position="147"/>
        <end position="172"/>
    </location>
</feature>
<reference evidence="5 6" key="1">
    <citation type="journal article" date="2019" name="Genome Biol. Evol.">
        <title>Insights into the evolution of the New World diploid cottons (Gossypium, subgenus Houzingenia) based on genome sequencing.</title>
        <authorList>
            <person name="Grover C.E."/>
            <person name="Arick M.A. 2nd"/>
            <person name="Thrash A."/>
            <person name="Conover J.L."/>
            <person name="Sanders W.S."/>
            <person name="Peterson D.G."/>
            <person name="Frelichowski J.E."/>
            <person name="Scheffler J.A."/>
            <person name="Scheffler B.E."/>
            <person name="Wendel J.F."/>
        </authorList>
    </citation>
    <scope>NUCLEOTIDE SEQUENCE [LARGE SCALE GENOMIC DNA]</scope>
    <source>
        <strain evidence="5">0</strain>
        <tissue evidence="5">Leaf</tissue>
    </source>
</reference>
<feature type="domain" description="K+ potassium transporter integral membrane" evidence="4">
    <location>
        <begin position="2"/>
        <end position="198"/>
    </location>
</feature>
<dbReference type="Pfam" id="PF02705">
    <property type="entry name" value="K_trans"/>
    <property type="match status" value="1"/>
</dbReference>
<dbReference type="InterPro" id="IPR003855">
    <property type="entry name" value="K+_transporter"/>
</dbReference>
<feature type="transmembrane region" description="Helical" evidence="3">
    <location>
        <begin position="105"/>
        <end position="126"/>
    </location>
</feature>
<protein>
    <recommendedName>
        <fullName evidence="4">K+ potassium transporter integral membrane domain-containing protein</fullName>
    </recommendedName>
</protein>
<sequence length="306" mass="34231">AVVGFTVLILFTLFYAQQFGTDKVGFSFAPILTLWFLLLIGIGFYKLHAYAFGVLRAVNPYYIVHYFRRRGKEGWISLGGVVLSTTGTEAMFADLGHFSVGAIQLSFSFVVMPSILVAYCGQAGYLTEHPTDVVDTFYRSIPGPMYWPTFVIAVLASVIASQAMISGVLSIITQSLSLACFPKVKVVHTSAKYEGQDYRNCCGGCNDHHNRNACAYHAYHMEDKHILGYPLLRGGFLPIVFAAFMMGIMGIWHYVHHKRYDFELRNKVSSEYMTQLAKDPRINRVPGMGLLCSELVHGIPPIFPHF</sequence>
<feature type="non-terminal residue" evidence="5">
    <location>
        <position position="306"/>
    </location>
</feature>
<evidence type="ECO:0000256" key="2">
    <source>
        <dbReference type="ARBA" id="ARBA00008440"/>
    </source>
</evidence>
<evidence type="ECO:0000256" key="1">
    <source>
        <dbReference type="ARBA" id="ARBA00004651"/>
    </source>
</evidence>
<organism evidence="5 6">
    <name type="scientific">Gossypium harknessii</name>
    <dbReference type="NCBI Taxonomy" id="34285"/>
    <lineage>
        <taxon>Eukaryota</taxon>
        <taxon>Viridiplantae</taxon>
        <taxon>Streptophyta</taxon>
        <taxon>Embryophyta</taxon>
        <taxon>Tracheophyta</taxon>
        <taxon>Spermatophyta</taxon>
        <taxon>Magnoliopsida</taxon>
        <taxon>eudicotyledons</taxon>
        <taxon>Gunneridae</taxon>
        <taxon>Pentapetalae</taxon>
        <taxon>rosids</taxon>
        <taxon>malvids</taxon>
        <taxon>Malvales</taxon>
        <taxon>Malvaceae</taxon>
        <taxon>Malvoideae</taxon>
        <taxon>Gossypium</taxon>
    </lineage>
</organism>
<dbReference type="OrthoDB" id="504708at2759"/>
<comment type="similarity">
    <text evidence="2">Belongs to the HAK/KUP transporter (TC 2.A.72.3) family.</text>
</comment>
<evidence type="ECO:0000313" key="6">
    <source>
        <dbReference type="Proteomes" id="UP000593560"/>
    </source>
</evidence>
<feature type="non-terminal residue" evidence="5">
    <location>
        <position position="1"/>
    </location>
</feature>
<dbReference type="InterPro" id="IPR053951">
    <property type="entry name" value="K_trans_N"/>
</dbReference>
<name>A0A7J9HWP5_9ROSI</name>
<comment type="subcellular location">
    <subcellularLocation>
        <location evidence="1">Cell membrane</location>
        <topology evidence="1">Multi-pass membrane protein</topology>
    </subcellularLocation>
</comment>
<feature type="transmembrane region" description="Helical" evidence="3">
    <location>
        <begin position="75"/>
        <end position="93"/>
    </location>
</feature>
<dbReference type="GO" id="GO:0005886">
    <property type="term" value="C:plasma membrane"/>
    <property type="evidence" value="ECO:0007669"/>
    <property type="project" value="UniProtKB-SubCell"/>
</dbReference>
<dbReference type="GO" id="GO:0015079">
    <property type="term" value="F:potassium ion transmembrane transporter activity"/>
    <property type="evidence" value="ECO:0007669"/>
    <property type="project" value="InterPro"/>
</dbReference>
<evidence type="ECO:0000256" key="3">
    <source>
        <dbReference type="SAM" id="Phobius"/>
    </source>
</evidence>
<feature type="transmembrane region" description="Helical" evidence="3">
    <location>
        <begin position="235"/>
        <end position="255"/>
    </location>
</feature>
<comment type="caution">
    <text evidence="5">The sequence shown here is derived from an EMBL/GenBank/DDBJ whole genome shotgun (WGS) entry which is preliminary data.</text>
</comment>
<keyword evidence="3" id="KW-1133">Transmembrane helix</keyword>
<keyword evidence="6" id="KW-1185">Reference proteome</keyword>
<proteinExistence type="inferred from homology"/>
<keyword evidence="3" id="KW-0472">Membrane</keyword>
<dbReference type="PANTHER" id="PTHR30540">
    <property type="entry name" value="OSMOTIC STRESS POTASSIUM TRANSPORTER"/>
    <property type="match status" value="1"/>
</dbReference>
<dbReference type="AlphaFoldDB" id="A0A7J9HWP5"/>
<dbReference type="Proteomes" id="UP000593560">
    <property type="component" value="Unassembled WGS sequence"/>
</dbReference>
<evidence type="ECO:0000313" key="5">
    <source>
        <dbReference type="EMBL" id="MBA0814058.1"/>
    </source>
</evidence>
<evidence type="ECO:0000259" key="4">
    <source>
        <dbReference type="Pfam" id="PF02705"/>
    </source>
</evidence>
<accession>A0A7J9HWP5</accession>
<gene>
    <name evidence="5" type="ORF">Gohar_019905</name>
</gene>
<dbReference type="EMBL" id="JABFAD010000012">
    <property type="protein sequence ID" value="MBA0814058.1"/>
    <property type="molecule type" value="Genomic_DNA"/>
</dbReference>